<reference evidence="1 3" key="2">
    <citation type="journal article" date="2017" name="BMC Genomics">
        <title>Genomic analysis of methanogenic archaea reveals a shift towards energy conservation.</title>
        <authorList>
            <person name="Gilmore S.P."/>
            <person name="Henske J.K."/>
            <person name="Sexton J.A."/>
            <person name="Solomon K.V."/>
            <person name="Seppala S."/>
            <person name="Yoo J.I."/>
            <person name="Huyett L.M."/>
            <person name="Pressman A."/>
            <person name="Cogan J.Z."/>
            <person name="Kivenson V."/>
            <person name="Peng X."/>
            <person name="Tan Y."/>
            <person name="Valentine D.L."/>
            <person name="O'Malley M.A."/>
        </authorList>
    </citation>
    <scope>NUCLEOTIDE SEQUENCE [LARGE SCALE GENOMIC DNA]</scope>
    <source>
        <strain evidence="1 3">1R-7</strain>
    </source>
</reference>
<evidence type="ECO:0000313" key="2">
    <source>
        <dbReference type="EMBL" id="PWL08511.1"/>
    </source>
</evidence>
<evidence type="ECO:0000313" key="3">
    <source>
        <dbReference type="Proteomes" id="UP000217528"/>
    </source>
</evidence>
<dbReference type="Proteomes" id="UP000217528">
    <property type="component" value="Unassembled WGS sequence"/>
</dbReference>
<dbReference type="InterPro" id="IPR008533">
    <property type="entry name" value="DUF815"/>
</dbReference>
<keyword evidence="3" id="KW-1185">Reference proteome</keyword>
<protein>
    <submittedName>
        <fullName evidence="1">AAA family ATPase</fullName>
    </submittedName>
</protein>
<dbReference type="SUPFAM" id="SSF52540">
    <property type="entry name" value="P-loop containing nucleoside triphosphate hydrolases"/>
    <property type="match status" value="1"/>
</dbReference>
<organism evidence="1 3">
    <name type="scientific">Methanosphaera cuniculi</name>
    <dbReference type="NCBI Taxonomy" id="1077256"/>
    <lineage>
        <taxon>Archaea</taxon>
        <taxon>Methanobacteriati</taxon>
        <taxon>Methanobacteriota</taxon>
        <taxon>Methanomada group</taxon>
        <taxon>Methanobacteria</taxon>
        <taxon>Methanobacteriales</taxon>
        <taxon>Methanobacteriaceae</taxon>
        <taxon>Methanosphaera</taxon>
    </lineage>
</organism>
<dbReference type="PANTHER" id="PTHR42935:SF1">
    <property type="entry name" value="SLR0930 PROTEIN"/>
    <property type="match status" value="1"/>
</dbReference>
<reference evidence="2 4" key="1">
    <citation type="submission" date="2016-04" db="EMBL/GenBank/DDBJ databases">
        <title>Genome sequence of Methanosphaera cuniculi DSM 4103.</title>
        <authorList>
            <person name="Poehlein A."/>
            <person name="Seedorf H."/>
            <person name="Daniel R."/>
        </authorList>
    </citation>
    <scope>NUCLEOTIDE SEQUENCE [LARGE SCALE GENOMIC DNA]</scope>
    <source>
        <strain evidence="2 4">DSM 4103</strain>
    </source>
</reference>
<dbReference type="Proteomes" id="UP000246004">
    <property type="component" value="Unassembled WGS sequence"/>
</dbReference>
<name>A0A2A2HDA8_9EURY</name>
<accession>A0A2A2HDA8</accession>
<dbReference type="EMBL" id="LWMS01000014">
    <property type="protein sequence ID" value="PWL08511.1"/>
    <property type="molecule type" value="Genomic_DNA"/>
</dbReference>
<proteinExistence type="predicted"/>
<dbReference type="Gene3D" id="3.40.50.300">
    <property type="entry name" value="P-loop containing nucleotide triphosphate hydrolases"/>
    <property type="match status" value="1"/>
</dbReference>
<evidence type="ECO:0000313" key="1">
    <source>
        <dbReference type="EMBL" id="PAV07203.1"/>
    </source>
</evidence>
<dbReference type="AlphaFoldDB" id="A0A2A2HDA8"/>
<dbReference type="OrthoDB" id="81667at2157"/>
<dbReference type="PANTHER" id="PTHR42935">
    <property type="entry name" value="SLR0930 PROTEIN"/>
    <property type="match status" value="1"/>
</dbReference>
<dbReference type="EMBL" id="LMVN01000021">
    <property type="protein sequence ID" value="PAV07203.1"/>
    <property type="molecule type" value="Genomic_DNA"/>
</dbReference>
<dbReference type="Pfam" id="PF05673">
    <property type="entry name" value="DUF815"/>
    <property type="match status" value="1"/>
</dbReference>
<dbReference type="InterPro" id="IPR027417">
    <property type="entry name" value="P-loop_NTPase"/>
</dbReference>
<comment type="caution">
    <text evidence="1">The sequence shown here is derived from an EMBL/GenBank/DDBJ whole genome shotgun (WGS) entry which is preliminary data.</text>
</comment>
<gene>
    <name evidence="1" type="ORF">ASJ82_05895</name>
    <name evidence="2" type="ORF">MSCUN_05900</name>
</gene>
<evidence type="ECO:0000313" key="4">
    <source>
        <dbReference type="Proteomes" id="UP000246004"/>
    </source>
</evidence>
<sequence>MYDLVSKLVIFNNKDTILYELSDIIHDFHTAKIDKKTTTLKINEQVNKILKIADYYSFTGNLWHDYLIYLLTSSENIFTLMVERRNNQDISDFSISKLAVEDLKIFIELMDYDFSRLEDELLINSFTIISNYTPLSYEPKNQHASIILNDFIESIPTNLDETILFSHLCRFYQKFGVGKFAFNKAFKLSGENSDDELIIPITSFNDSIMLDDLVGYEVQKQALIRNTEAFINSYKANNVLLYGDAGTGKSSSIKAILNRYYNRGLRIIEVYKHETKYLSELISEIKDRNYFFIIYMDDLSFEESESEYKYLKALIEGGLEVLPDNILIYATSNRRHLIKETWNERTDMSASEDMYHSDTVREKLSLVDRFGISIGYYKPTFNEYVDIVISLSRKFNSIKLSDDELKDEAKKWIVNHGSPSGRTAEQLIYYLLG</sequence>
<dbReference type="RefSeq" id="WP_095608870.1">
    <property type="nucleotide sequence ID" value="NZ_LMVN01000021.1"/>
</dbReference>